<dbReference type="SUPFAM" id="SSF56935">
    <property type="entry name" value="Porins"/>
    <property type="match status" value="1"/>
</dbReference>
<evidence type="ECO:0000256" key="7">
    <source>
        <dbReference type="ARBA" id="ARBA00023136"/>
    </source>
</evidence>
<dbReference type="InterPro" id="IPR012910">
    <property type="entry name" value="Plug_dom"/>
</dbReference>
<dbReference type="Pfam" id="PF00593">
    <property type="entry name" value="TonB_dep_Rec_b-barrel"/>
    <property type="match status" value="1"/>
</dbReference>
<evidence type="ECO:0000256" key="4">
    <source>
        <dbReference type="ARBA" id="ARBA00022692"/>
    </source>
</evidence>
<evidence type="ECO:0000256" key="9">
    <source>
        <dbReference type="ARBA" id="ARBA00023237"/>
    </source>
</evidence>
<keyword evidence="6 10" id="KW-0798">TonB box</keyword>
<evidence type="ECO:0000259" key="12">
    <source>
        <dbReference type="Pfam" id="PF07715"/>
    </source>
</evidence>
<dbReference type="GO" id="GO:0044718">
    <property type="term" value="P:siderophore transmembrane transport"/>
    <property type="evidence" value="ECO:0007669"/>
    <property type="project" value="TreeGrafter"/>
</dbReference>
<evidence type="ECO:0000313" key="13">
    <source>
        <dbReference type="EMBL" id="MBT1686653.1"/>
    </source>
</evidence>
<feature type="domain" description="TonB-dependent receptor-like beta-barrel" evidence="11">
    <location>
        <begin position="309"/>
        <end position="719"/>
    </location>
</feature>
<evidence type="ECO:0000256" key="3">
    <source>
        <dbReference type="ARBA" id="ARBA00022452"/>
    </source>
</evidence>
<dbReference type="GO" id="GO:0009279">
    <property type="term" value="C:cell outer membrane"/>
    <property type="evidence" value="ECO:0007669"/>
    <property type="project" value="UniProtKB-SubCell"/>
</dbReference>
<comment type="caution">
    <text evidence="13">The sequence shown here is derived from an EMBL/GenBank/DDBJ whole genome shotgun (WGS) entry which is preliminary data.</text>
</comment>
<name>A0AAP2D761_9BACT</name>
<keyword evidence="7 10" id="KW-0472">Membrane</keyword>
<dbReference type="Gene3D" id="2.170.130.10">
    <property type="entry name" value="TonB-dependent receptor, plug domain"/>
    <property type="match status" value="1"/>
</dbReference>
<evidence type="ECO:0000259" key="11">
    <source>
        <dbReference type="Pfam" id="PF00593"/>
    </source>
</evidence>
<dbReference type="Pfam" id="PF07715">
    <property type="entry name" value="Plug"/>
    <property type="match status" value="1"/>
</dbReference>
<protein>
    <submittedName>
        <fullName evidence="13">TonB-dependent receptor</fullName>
    </submittedName>
</protein>
<accession>A0AAP2D761</accession>
<dbReference type="RefSeq" id="WP_254089890.1">
    <property type="nucleotide sequence ID" value="NZ_JAHESC010000010.1"/>
</dbReference>
<dbReference type="InterPro" id="IPR000531">
    <property type="entry name" value="Beta-barrel_TonB"/>
</dbReference>
<evidence type="ECO:0000256" key="5">
    <source>
        <dbReference type="ARBA" id="ARBA00022729"/>
    </source>
</evidence>
<comment type="subcellular location">
    <subcellularLocation>
        <location evidence="1">Cell outer membrane</location>
        <topology evidence="1">Multi-pass membrane protein</topology>
    </subcellularLocation>
</comment>
<evidence type="ECO:0000256" key="2">
    <source>
        <dbReference type="ARBA" id="ARBA00022448"/>
    </source>
</evidence>
<dbReference type="InterPro" id="IPR039426">
    <property type="entry name" value="TonB-dep_rcpt-like"/>
</dbReference>
<evidence type="ECO:0000256" key="10">
    <source>
        <dbReference type="RuleBase" id="RU003357"/>
    </source>
</evidence>
<proteinExistence type="inferred from homology"/>
<organism evidence="13 14">
    <name type="scientific">Dawidia soli</name>
    <dbReference type="NCBI Taxonomy" id="2782352"/>
    <lineage>
        <taxon>Bacteria</taxon>
        <taxon>Pseudomonadati</taxon>
        <taxon>Bacteroidota</taxon>
        <taxon>Cytophagia</taxon>
        <taxon>Cytophagales</taxon>
        <taxon>Chryseotaleaceae</taxon>
        <taxon>Dawidia</taxon>
    </lineage>
</organism>
<dbReference type="InterPro" id="IPR008969">
    <property type="entry name" value="CarboxyPept-like_regulatory"/>
</dbReference>
<dbReference type="EMBL" id="JAHESC010000010">
    <property type="protein sequence ID" value="MBT1686653.1"/>
    <property type="molecule type" value="Genomic_DNA"/>
</dbReference>
<keyword evidence="3" id="KW-1134">Transmembrane beta strand</keyword>
<dbReference type="Gene3D" id="2.60.40.1120">
    <property type="entry name" value="Carboxypeptidase-like, regulatory domain"/>
    <property type="match status" value="1"/>
</dbReference>
<dbReference type="SUPFAM" id="SSF49464">
    <property type="entry name" value="Carboxypeptidase regulatory domain-like"/>
    <property type="match status" value="1"/>
</dbReference>
<feature type="domain" description="TonB-dependent receptor plug" evidence="12">
    <location>
        <begin position="123"/>
        <end position="219"/>
    </location>
</feature>
<keyword evidence="9" id="KW-0998">Cell outer membrane</keyword>
<comment type="similarity">
    <text evidence="10">Belongs to the TonB-dependent receptor family.</text>
</comment>
<dbReference type="GO" id="GO:0015344">
    <property type="term" value="F:siderophore uptake transmembrane transporter activity"/>
    <property type="evidence" value="ECO:0007669"/>
    <property type="project" value="TreeGrafter"/>
</dbReference>
<reference evidence="13 14" key="1">
    <citation type="submission" date="2021-05" db="EMBL/GenBank/DDBJ databases">
        <title>A Polyphasic approach of four new species of the genus Ohtaekwangia: Ohtaekwangia histidinii sp. nov., Ohtaekwangia cretensis sp. nov., Ohtaekwangia indiensis sp. nov., Ohtaekwangia reichenbachii sp. nov. from diverse environment.</title>
        <authorList>
            <person name="Octaviana S."/>
        </authorList>
    </citation>
    <scope>NUCLEOTIDE SEQUENCE [LARGE SCALE GENOMIC DNA]</scope>
    <source>
        <strain evidence="13 14">PWU37</strain>
    </source>
</reference>
<sequence>MRQSLSLIMFVLIGYVAVAQQVTIKGTVRDANGERLPSAYVLFTPDSTYIATDSHGHFSVRVSTGRKVCQVTYIGYELYQQSFRLRGDTTLTVTLRPTAGQLQEVVITGARNAQQDVFNSSRTSTYLLTQEDINALPVLGGEADVIKTLQLLPGTLRGADGSSDIFVRGGAADQNLVLLDDVPIYNTSHLFGFLSVFNPDILDHVEAINGGFPAEFGGRLSSILNIKTTAEVPTRTRVSGDIGVLASRLFIEQPLVKDKASIWVAGRRTYIDQVVKALGEELPYFFYDLNGKILLKPTPRDHIEISYYGGDDVLDLFRDRDNDGSGFTTTYEAGNNSQSARWVHTFDGGWKSELSAIRSEYKYNIRNAFEDNELVAFSDIEDYGARWSIHKDSLRGGAAFKTGAEWTRHAVSPNIINTEGAFSQLFESSVAQGRIANEFAVHGQYEWSPLKHVRINAGLRGSMAVVENRTYANPEPRLSARYTLTDNQALKLSYSRMVQYMHRISSSAVSSPTDIWYPVTEDVVPQTSNQVALAWQNTFREDNIFLSIEGYYKSMDHLIGYEEGTNLFMNNDFESRLIQGKGSAWGLEVLLRKEAGRFKGWISYTLSWSRRQFDEVNGGAWFYSRYDRRHNGAIVGQYALGKRWAASVVWEFISGSRFTPIVGQYAVLAPTLTGVDLIPIFSRINAVKLADAHRLDIGIKFKSRPHRRFQWEWFAGIYNAYNRANPVAITIEQEDDGTLRYEQPGLFGAIPFISYGFKF</sequence>
<keyword evidence="14" id="KW-1185">Reference proteome</keyword>
<keyword evidence="8 13" id="KW-0675">Receptor</keyword>
<keyword evidence="5" id="KW-0732">Signal</keyword>
<dbReference type="PANTHER" id="PTHR30069:SF29">
    <property type="entry name" value="HEMOGLOBIN AND HEMOGLOBIN-HAPTOGLOBIN-BINDING PROTEIN 1-RELATED"/>
    <property type="match status" value="1"/>
</dbReference>
<evidence type="ECO:0000256" key="1">
    <source>
        <dbReference type="ARBA" id="ARBA00004571"/>
    </source>
</evidence>
<dbReference type="PANTHER" id="PTHR30069">
    <property type="entry name" value="TONB-DEPENDENT OUTER MEMBRANE RECEPTOR"/>
    <property type="match status" value="1"/>
</dbReference>
<evidence type="ECO:0000313" key="14">
    <source>
        <dbReference type="Proteomes" id="UP001319180"/>
    </source>
</evidence>
<keyword evidence="4" id="KW-0812">Transmembrane</keyword>
<dbReference type="Pfam" id="PF13715">
    <property type="entry name" value="CarbopepD_reg_2"/>
    <property type="match status" value="1"/>
</dbReference>
<dbReference type="AlphaFoldDB" id="A0AAP2D761"/>
<dbReference type="Gene3D" id="2.40.170.20">
    <property type="entry name" value="TonB-dependent receptor, beta-barrel domain"/>
    <property type="match status" value="1"/>
</dbReference>
<gene>
    <name evidence="13" type="ORF">KK078_08805</name>
</gene>
<dbReference type="InterPro" id="IPR037066">
    <property type="entry name" value="Plug_dom_sf"/>
</dbReference>
<dbReference type="Proteomes" id="UP001319180">
    <property type="component" value="Unassembled WGS sequence"/>
</dbReference>
<keyword evidence="2" id="KW-0813">Transport</keyword>
<evidence type="ECO:0000256" key="6">
    <source>
        <dbReference type="ARBA" id="ARBA00023077"/>
    </source>
</evidence>
<dbReference type="InterPro" id="IPR036942">
    <property type="entry name" value="Beta-barrel_TonB_sf"/>
</dbReference>
<evidence type="ECO:0000256" key="8">
    <source>
        <dbReference type="ARBA" id="ARBA00023170"/>
    </source>
</evidence>